<dbReference type="InterPro" id="IPR021858">
    <property type="entry name" value="Fun_TF"/>
</dbReference>
<dbReference type="EMBL" id="JABEXW010000099">
    <property type="protein sequence ID" value="KAF4971243.1"/>
    <property type="molecule type" value="Genomic_DNA"/>
</dbReference>
<dbReference type="PANTHER" id="PTHR37534">
    <property type="entry name" value="TRANSCRIPTIONAL ACTIVATOR PROTEIN UGA3"/>
    <property type="match status" value="1"/>
</dbReference>
<evidence type="ECO:0000256" key="1">
    <source>
        <dbReference type="ARBA" id="ARBA00004123"/>
    </source>
</evidence>
<dbReference type="Pfam" id="PF11951">
    <property type="entry name" value="Fungal_trans_2"/>
    <property type="match status" value="1"/>
</dbReference>
<feature type="region of interest" description="Disordered" evidence="3">
    <location>
        <begin position="1"/>
        <end position="51"/>
    </location>
</feature>
<feature type="compositionally biased region" description="Basic and acidic residues" evidence="3">
    <location>
        <begin position="1"/>
        <end position="12"/>
    </location>
</feature>
<evidence type="ECO:0000313" key="5">
    <source>
        <dbReference type="Proteomes" id="UP000622797"/>
    </source>
</evidence>
<keyword evidence="5" id="KW-1185">Reference proteome</keyword>
<dbReference type="GO" id="GO:0005634">
    <property type="term" value="C:nucleus"/>
    <property type="evidence" value="ECO:0007669"/>
    <property type="project" value="UniProtKB-SubCell"/>
</dbReference>
<name>A0A8H4U853_9HYPO</name>
<comment type="caution">
    <text evidence="4">The sequence shown here is derived from an EMBL/GenBank/DDBJ whole genome shotgun (WGS) entry which is preliminary data.</text>
</comment>
<protein>
    <submittedName>
        <fullName evidence="4">Uncharacterized protein</fullName>
    </submittedName>
</protein>
<reference evidence="4" key="1">
    <citation type="journal article" date="2020" name="BMC Genomics">
        <title>Correction to: Identification and distribution of gene clusters required for synthesis of sphingolipid metabolism inhibitors in diverse species of the filamentous fungus Fusarium.</title>
        <authorList>
            <person name="Kim H.S."/>
            <person name="Lohmar J.M."/>
            <person name="Busman M."/>
            <person name="Brown D.W."/>
            <person name="Naumann T.A."/>
            <person name="Divon H.H."/>
            <person name="Lysoe E."/>
            <person name="Uhlig S."/>
            <person name="Proctor R.H."/>
        </authorList>
    </citation>
    <scope>NUCLEOTIDE SEQUENCE</scope>
    <source>
        <strain evidence="4">NRRL 20472</strain>
    </source>
</reference>
<sequence length="424" mass="47459">MKDRVKTNLDRKRITRKTRKSSTNLALNSSRSISPLSLEDDPATGTRFEQSDSEVLATSDFNISPNKVESVFSIPTSQRLRTTPIPRTHHVDFDLKKREALDSKGIPEIVYFEPSKSSARKPKTIQPGLCEDDLRVWNHFIQFVLPIIFPSSKFRQRFSMASDLAPSIVPPGRAYLYCCLMVAAQHLKSHTSSAINKLDSKIMSYRCAAASALCHDLGRDNDRGQVLGTILSLIYFQSIAGQYDDGLPDTPWQQHFEAARHLVQNFNLPETLGDPNKYFFGMPYNVCLYSCIDILGATMKGRPPNLAHLYREKLHTHPDYSLGLHELMGCDDRVMYLISEIVCLESLKHDGMADPEVRRFVSELDEQIVLTETGYGADSMHVDSVDAGGQLSDSITNAFRIAARILLCSLSPVSSTQDGPSPWT</sequence>
<gene>
    <name evidence="4" type="ORF">FSARC_1865</name>
</gene>
<evidence type="ECO:0000256" key="3">
    <source>
        <dbReference type="SAM" id="MobiDB-lite"/>
    </source>
</evidence>
<accession>A0A8H4U853</accession>
<dbReference type="OrthoDB" id="5294180at2759"/>
<feature type="compositionally biased region" description="Polar residues" evidence="3">
    <location>
        <begin position="24"/>
        <end position="35"/>
    </location>
</feature>
<dbReference type="PANTHER" id="PTHR37534:SF12">
    <property type="entry name" value="ZN(2)-C6 FUNGAL-TYPE DOMAIN-CONTAINING PROTEIN"/>
    <property type="match status" value="1"/>
</dbReference>
<evidence type="ECO:0000256" key="2">
    <source>
        <dbReference type="ARBA" id="ARBA00023242"/>
    </source>
</evidence>
<dbReference type="AlphaFoldDB" id="A0A8H4U853"/>
<evidence type="ECO:0000313" key="4">
    <source>
        <dbReference type="EMBL" id="KAF4971243.1"/>
    </source>
</evidence>
<keyword evidence="2" id="KW-0539">Nucleus</keyword>
<organism evidence="4 5">
    <name type="scientific">Fusarium sarcochroum</name>
    <dbReference type="NCBI Taxonomy" id="1208366"/>
    <lineage>
        <taxon>Eukaryota</taxon>
        <taxon>Fungi</taxon>
        <taxon>Dikarya</taxon>
        <taxon>Ascomycota</taxon>
        <taxon>Pezizomycotina</taxon>
        <taxon>Sordariomycetes</taxon>
        <taxon>Hypocreomycetidae</taxon>
        <taxon>Hypocreales</taxon>
        <taxon>Nectriaceae</taxon>
        <taxon>Fusarium</taxon>
        <taxon>Fusarium lateritium species complex</taxon>
    </lineage>
</organism>
<proteinExistence type="predicted"/>
<comment type="subcellular location">
    <subcellularLocation>
        <location evidence="1">Nucleus</location>
    </subcellularLocation>
</comment>
<reference evidence="4" key="2">
    <citation type="submission" date="2020-05" db="EMBL/GenBank/DDBJ databases">
        <authorList>
            <person name="Kim H.-S."/>
            <person name="Proctor R.H."/>
            <person name="Brown D.W."/>
        </authorList>
    </citation>
    <scope>NUCLEOTIDE SEQUENCE</scope>
    <source>
        <strain evidence="4">NRRL 20472</strain>
    </source>
</reference>
<dbReference type="Proteomes" id="UP000622797">
    <property type="component" value="Unassembled WGS sequence"/>
</dbReference>